<dbReference type="Proteomes" id="UP000001055">
    <property type="component" value="Unassembled WGS sequence"/>
</dbReference>
<gene>
    <name evidence="2" type="ORF">SNOG_13395</name>
</gene>
<evidence type="ECO:0000313" key="3">
    <source>
        <dbReference type="Proteomes" id="UP000001055"/>
    </source>
</evidence>
<dbReference type="InParanoid" id="Q0U4B9"/>
<evidence type="ECO:0000313" key="2">
    <source>
        <dbReference type="EMBL" id="EAT79279.1"/>
    </source>
</evidence>
<dbReference type="AlphaFoldDB" id="Q0U4B9"/>
<feature type="region of interest" description="Disordered" evidence="1">
    <location>
        <begin position="77"/>
        <end position="111"/>
    </location>
</feature>
<dbReference type="GeneID" id="5980524"/>
<protein>
    <submittedName>
        <fullName evidence="2">Uncharacterized protein</fullName>
    </submittedName>
</protein>
<feature type="region of interest" description="Disordered" evidence="1">
    <location>
        <begin position="19"/>
        <end position="53"/>
    </location>
</feature>
<organism evidence="2 3">
    <name type="scientific">Phaeosphaeria nodorum (strain SN15 / ATCC MYA-4574 / FGSC 10173)</name>
    <name type="common">Glume blotch fungus</name>
    <name type="synonym">Parastagonospora nodorum</name>
    <dbReference type="NCBI Taxonomy" id="321614"/>
    <lineage>
        <taxon>Eukaryota</taxon>
        <taxon>Fungi</taxon>
        <taxon>Dikarya</taxon>
        <taxon>Ascomycota</taxon>
        <taxon>Pezizomycotina</taxon>
        <taxon>Dothideomycetes</taxon>
        <taxon>Pleosporomycetidae</taxon>
        <taxon>Pleosporales</taxon>
        <taxon>Pleosporineae</taxon>
        <taxon>Phaeosphaeriaceae</taxon>
        <taxon>Parastagonospora</taxon>
    </lineage>
</organism>
<name>Q0U4B9_PHANO</name>
<dbReference type="VEuPathDB" id="FungiDB:JI435_133950"/>
<dbReference type="KEGG" id="pno:SNOG_13395"/>
<feature type="compositionally biased region" description="Polar residues" evidence="1">
    <location>
        <begin position="78"/>
        <end position="99"/>
    </location>
</feature>
<sequence length="215" mass="23187">MNRAAGHFRTSEKKIVATVEGAGDGVDDQREREEDGEVSGLVQGCSPSDETQHTGKLATRFLDLMTGSRHADLDLAGQQGSQSVGNSPDSLQPQATPQPLRQGLARSSGHPGSFWLSETDTYRVGGQGADLRLRLLFLRPTWATAHKAEGDDCTRLRKQRFPISAWTGRAARCGRVGASRMVAFWPRSLAVETTLGTKGAGSLSANVDDEWSDHV</sequence>
<dbReference type="RefSeq" id="XP_001803607.1">
    <property type="nucleotide sequence ID" value="XM_001803555.1"/>
</dbReference>
<dbReference type="EMBL" id="CH445350">
    <property type="protein sequence ID" value="EAT79279.1"/>
    <property type="molecule type" value="Genomic_DNA"/>
</dbReference>
<reference evidence="3" key="1">
    <citation type="journal article" date="2007" name="Plant Cell">
        <title>Dothideomycete-plant interactions illuminated by genome sequencing and EST analysis of the wheat pathogen Stagonospora nodorum.</title>
        <authorList>
            <person name="Hane J.K."/>
            <person name="Lowe R.G."/>
            <person name="Solomon P.S."/>
            <person name="Tan K.C."/>
            <person name="Schoch C.L."/>
            <person name="Spatafora J.W."/>
            <person name="Crous P.W."/>
            <person name="Kodira C."/>
            <person name="Birren B.W."/>
            <person name="Galagan J.E."/>
            <person name="Torriani S.F."/>
            <person name="McDonald B.A."/>
            <person name="Oliver R.P."/>
        </authorList>
    </citation>
    <scope>NUCLEOTIDE SEQUENCE [LARGE SCALE GENOMIC DNA]</scope>
    <source>
        <strain evidence="3">SN15 / ATCC MYA-4574 / FGSC 10173</strain>
    </source>
</reference>
<accession>Q0U4B9</accession>
<evidence type="ECO:0000256" key="1">
    <source>
        <dbReference type="SAM" id="MobiDB-lite"/>
    </source>
</evidence>
<proteinExistence type="predicted"/>